<evidence type="ECO:0000313" key="2">
    <source>
        <dbReference type="EMBL" id="PMP11802.1"/>
    </source>
</evidence>
<dbReference type="AlphaFoldDB" id="A0AAP8MY40"/>
<dbReference type="RefSeq" id="WP_102477607.1">
    <property type="nucleotide sequence ID" value="NZ_MDBO01000058.1"/>
</dbReference>
<evidence type="ECO:0000313" key="3">
    <source>
        <dbReference type="Proteomes" id="UP000235611"/>
    </source>
</evidence>
<proteinExistence type="predicted"/>
<sequence>MKILKYTAVATALTIGLYGCGGDSDGGSTATSQVSFYVSDAPVDSAEEVVITVKQIEVVSVDGDTYTQDLSDGNNDYVQFDILDYEGTERLLIAEDFTLPVGEYKSMTLHVVPDSSATMNYVLDEQIQHPLKQPSNKLKLGGFEVTIEGTQGFTIEFDLRKSLAERGVDAKNGYILKPHGVTILDNTTVASLSGLVASELYTGDNCSTDDNAEQNGFVYLYENHELEIDNLIDNIDPTDEEFDDNMPPEGYQVPVASVGVDSSGSYEFGYVAPGQYTLAYTCKNTADDPINWDMLDIPYTETNQASGVDGLLEVELTEGMNEDNANFTSVAP</sequence>
<comment type="caution">
    <text evidence="2">The sequence shown here is derived from an EMBL/GenBank/DDBJ whole genome shotgun (WGS) entry which is preliminary data.</text>
</comment>
<dbReference type="EMBL" id="MDBO01000058">
    <property type="protein sequence ID" value="PMP11802.1"/>
    <property type="molecule type" value="Genomic_DNA"/>
</dbReference>
<gene>
    <name evidence="2" type="ORF">BCS93_08035</name>
</gene>
<feature type="domain" description="DUF4382" evidence="1">
    <location>
        <begin position="31"/>
        <end position="178"/>
    </location>
</feature>
<reference evidence="3" key="1">
    <citation type="submission" date="2016-07" db="EMBL/GenBank/DDBJ databases">
        <title>Nontailed viruses are major unrecognized killers of bacteria in the ocean.</title>
        <authorList>
            <person name="Kauffman K."/>
            <person name="Hussain F."/>
            <person name="Yang J."/>
            <person name="Arevalo P."/>
            <person name="Brown J."/>
            <person name="Cutler M."/>
            <person name="Kelly L."/>
            <person name="Polz M.F."/>
        </authorList>
    </citation>
    <scope>NUCLEOTIDE SEQUENCE [LARGE SCALE GENOMIC DNA]</scope>
    <source>
        <strain evidence="3">10N.222.49.A5</strain>
    </source>
</reference>
<dbReference type="InterPro" id="IPR025491">
    <property type="entry name" value="DUF4382"/>
</dbReference>
<accession>A0AAP8MY40</accession>
<evidence type="ECO:0000259" key="1">
    <source>
        <dbReference type="Pfam" id="PF14321"/>
    </source>
</evidence>
<organism evidence="2 3">
    <name type="scientific">Vibrio breoganii</name>
    <dbReference type="NCBI Taxonomy" id="553239"/>
    <lineage>
        <taxon>Bacteria</taxon>
        <taxon>Pseudomonadati</taxon>
        <taxon>Pseudomonadota</taxon>
        <taxon>Gammaproteobacteria</taxon>
        <taxon>Vibrionales</taxon>
        <taxon>Vibrionaceae</taxon>
        <taxon>Vibrio</taxon>
    </lineage>
</organism>
<dbReference type="PROSITE" id="PS51257">
    <property type="entry name" value="PROKAR_LIPOPROTEIN"/>
    <property type="match status" value="1"/>
</dbReference>
<dbReference type="Proteomes" id="UP000235611">
    <property type="component" value="Unassembled WGS sequence"/>
</dbReference>
<dbReference type="Pfam" id="PF14321">
    <property type="entry name" value="DUF4382"/>
    <property type="match status" value="1"/>
</dbReference>
<name>A0AAP8MY40_9VIBR</name>
<protein>
    <recommendedName>
        <fullName evidence="1">DUF4382 domain-containing protein</fullName>
    </recommendedName>
</protein>